<comment type="caution">
    <text evidence="7">The sequence shown here is derived from an EMBL/GenBank/DDBJ whole genome shotgun (WGS) entry which is preliminary data.</text>
</comment>
<dbReference type="InterPro" id="IPR035994">
    <property type="entry name" value="Nucleoside_phosphorylase_sf"/>
</dbReference>
<dbReference type="GO" id="GO:0005737">
    <property type="term" value="C:cytoplasm"/>
    <property type="evidence" value="ECO:0007669"/>
    <property type="project" value="TreeGrafter"/>
</dbReference>
<dbReference type="CDD" id="cd09009">
    <property type="entry name" value="PNP-EcPNPII_like"/>
    <property type="match status" value="1"/>
</dbReference>
<dbReference type="PANTHER" id="PTHR11904">
    <property type="entry name" value="METHYLTHIOADENOSINE/PURINE NUCLEOSIDE PHOSPHORYLASE"/>
    <property type="match status" value="1"/>
</dbReference>
<reference evidence="7 8" key="1">
    <citation type="submission" date="2016-05" db="EMBL/GenBank/DDBJ databases">
        <title>Nuclear genome of Blastocystis sp. subtype 1 NandII.</title>
        <authorList>
            <person name="Gentekaki E."/>
            <person name="Curtis B."/>
            <person name="Stairs C."/>
            <person name="Eme L."/>
            <person name="Herman E."/>
            <person name="Klimes V."/>
            <person name="Arias M.C."/>
            <person name="Elias M."/>
            <person name="Hilliou F."/>
            <person name="Klute M."/>
            <person name="Malik S.-B."/>
            <person name="Pightling A."/>
            <person name="Rachubinski R."/>
            <person name="Salas D."/>
            <person name="Schlacht A."/>
            <person name="Suga H."/>
            <person name="Archibald J."/>
            <person name="Ball S.G."/>
            <person name="Clark G."/>
            <person name="Dacks J."/>
            <person name="Van Der Giezen M."/>
            <person name="Tsaousis A."/>
            <person name="Roger A."/>
        </authorList>
    </citation>
    <scope>NUCLEOTIDE SEQUENCE [LARGE SCALE GENOMIC DNA]</scope>
    <source>
        <strain evidence="8">ATCC 50177 / NandII</strain>
    </source>
</reference>
<dbReference type="PIRSF" id="PIRSF000477">
    <property type="entry name" value="PurNPase"/>
    <property type="match status" value="1"/>
</dbReference>
<dbReference type="PANTHER" id="PTHR11904:SF9">
    <property type="entry name" value="PURINE NUCLEOSIDE PHOSPHORYLASE-RELATED"/>
    <property type="match status" value="1"/>
</dbReference>
<accession>A0A196S861</accession>
<dbReference type="Gene3D" id="3.40.50.1580">
    <property type="entry name" value="Nucleoside phosphorylase domain"/>
    <property type="match status" value="1"/>
</dbReference>
<proteinExistence type="inferred from homology"/>
<dbReference type="GO" id="GO:0004731">
    <property type="term" value="F:purine-nucleoside phosphorylase activity"/>
    <property type="evidence" value="ECO:0007669"/>
    <property type="project" value="UniProtKB-EC"/>
</dbReference>
<evidence type="ECO:0000256" key="1">
    <source>
        <dbReference type="ARBA" id="ARBA00005058"/>
    </source>
</evidence>
<dbReference type="UniPathway" id="UPA00606"/>
<dbReference type="NCBIfam" id="NF006054">
    <property type="entry name" value="PRK08202.1"/>
    <property type="match status" value="1"/>
</dbReference>
<dbReference type="OrthoDB" id="10261782at2759"/>
<name>A0A196S861_BLAHN</name>
<dbReference type="AlphaFoldDB" id="A0A196S861"/>
<keyword evidence="4 5" id="KW-0808">Transferase</keyword>
<comment type="similarity">
    <text evidence="2 5">Belongs to the PNP/MTAP phosphorylase family.</text>
</comment>
<evidence type="ECO:0000256" key="5">
    <source>
        <dbReference type="PIRNR" id="PIRNR000477"/>
    </source>
</evidence>
<dbReference type="EMBL" id="LXWW01000560">
    <property type="protein sequence ID" value="OAO12174.1"/>
    <property type="molecule type" value="Genomic_DNA"/>
</dbReference>
<gene>
    <name evidence="7" type="ORF">AV274_6157</name>
</gene>
<evidence type="ECO:0000256" key="2">
    <source>
        <dbReference type="ARBA" id="ARBA00006751"/>
    </source>
</evidence>
<organism evidence="7 8">
    <name type="scientific">Blastocystis sp. subtype 1 (strain ATCC 50177 / NandII)</name>
    <dbReference type="NCBI Taxonomy" id="478820"/>
    <lineage>
        <taxon>Eukaryota</taxon>
        <taxon>Sar</taxon>
        <taxon>Stramenopiles</taxon>
        <taxon>Bigyra</taxon>
        <taxon>Opalozoa</taxon>
        <taxon>Opalinata</taxon>
        <taxon>Blastocystidae</taxon>
        <taxon>Blastocystis</taxon>
    </lineage>
</organism>
<evidence type="ECO:0000256" key="3">
    <source>
        <dbReference type="ARBA" id="ARBA00022676"/>
    </source>
</evidence>
<dbReference type="NCBIfam" id="TIGR01697">
    <property type="entry name" value="PNPH-PUNA-XAPA"/>
    <property type="match status" value="1"/>
</dbReference>
<keyword evidence="8" id="KW-1185">Reference proteome</keyword>
<dbReference type="STRING" id="478820.A0A196S861"/>
<comment type="pathway">
    <text evidence="1 5">Purine metabolism; purine nucleoside salvage.</text>
</comment>
<dbReference type="Proteomes" id="UP000078348">
    <property type="component" value="Unassembled WGS sequence"/>
</dbReference>
<evidence type="ECO:0000256" key="4">
    <source>
        <dbReference type="ARBA" id="ARBA00022679"/>
    </source>
</evidence>
<dbReference type="Pfam" id="PF01048">
    <property type="entry name" value="PNP_UDP_1"/>
    <property type="match status" value="1"/>
</dbReference>
<dbReference type="InterPro" id="IPR011268">
    <property type="entry name" value="Purine_phosphorylase"/>
</dbReference>
<protein>
    <recommendedName>
        <fullName evidence="5">Purine nucleoside phosphorylase</fullName>
        <ecNumber evidence="5">2.4.2.1</ecNumber>
    </recommendedName>
    <alternativeName>
        <fullName evidence="5">Inosine-guanosine phosphorylase</fullName>
    </alternativeName>
</protein>
<comment type="function">
    <text evidence="5">The purine nucleoside phosphorylases catalyze the phosphorolytic breakdown of the N-glycosidic bond in the beta-(deoxy)ribonucleoside molecules, with the formation of the corresponding free purine bases and pentose-1-phosphate.</text>
</comment>
<evidence type="ECO:0000259" key="6">
    <source>
        <dbReference type="Pfam" id="PF01048"/>
    </source>
</evidence>
<evidence type="ECO:0000313" key="8">
    <source>
        <dbReference type="Proteomes" id="UP000078348"/>
    </source>
</evidence>
<evidence type="ECO:0000313" key="7">
    <source>
        <dbReference type="EMBL" id="OAO12174.1"/>
    </source>
</evidence>
<keyword evidence="3 5" id="KW-0328">Glycosyltransferase</keyword>
<dbReference type="SUPFAM" id="SSF53167">
    <property type="entry name" value="Purine and uridine phosphorylases"/>
    <property type="match status" value="1"/>
</dbReference>
<feature type="domain" description="Nucleoside phosphorylase" evidence="6">
    <location>
        <begin position="31"/>
        <end position="288"/>
    </location>
</feature>
<dbReference type="GO" id="GO:0009116">
    <property type="term" value="P:nucleoside metabolic process"/>
    <property type="evidence" value="ECO:0007669"/>
    <property type="project" value="InterPro"/>
</dbReference>
<dbReference type="EC" id="2.4.2.1" evidence="5"/>
<dbReference type="InterPro" id="IPR000845">
    <property type="entry name" value="Nucleoside_phosphorylase_d"/>
</dbReference>
<sequence>MEGSNSYFDSWEPCKALAEKCFKLIGDKPRVGVVCGSGLGTLCDALENRVDLSEICQEVLFSDRSNLGDGDDSFPVYYGTIRGVPCICLGKRYHFYQGYTPQQTAIPIVLMKALGVEMVILSNAAGGLNGSFKIGNLMMIADHISFLGMAGNNPLIGRNNEQMGTRFPSLCNAYDEDLRKLFREVAVHQGKEDLIREGVYVCQSGPCFETPAECHFLRMIGCDAAGMSTVNEVVACRHLGMKVFAISLITNISVMPGVTDYVAPNHQEVIAAAAMSTQTLRSLMEEFIGRAYAK</sequence>